<dbReference type="AlphaFoldDB" id="A0AAC8XIP7"/>
<sequence length="63" mass="6925">MLGKEGHNIILHGRSKAKLDNIKGALEAQYPGSTFAAVQADLSLFDDVKQLAVEVKAKYKHLF</sequence>
<dbReference type="SUPFAM" id="SSF51735">
    <property type="entry name" value="NAD(P)-binding Rossmann-fold domains"/>
    <property type="match status" value="1"/>
</dbReference>
<evidence type="ECO:0000313" key="1">
    <source>
        <dbReference type="EMBL" id="AMJ78047.1"/>
    </source>
</evidence>
<gene>
    <name evidence="1" type="ORF">AV942_06880</name>
</gene>
<dbReference type="Gene3D" id="3.40.50.720">
    <property type="entry name" value="NAD(P)-binding Rossmann-like Domain"/>
    <property type="match status" value="1"/>
</dbReference>
<evidence type="ECO:0000313" key="2">
    <source>
        <dbReference type="Proteomes" id="UP000061468"/>
    </source>
</evidence>
<organism evidence="1 2">
    <name type="scientific">Alteromonas mediterranea</name>
    <dbReference type="NCBI Taxonomy" id="314275"/>
    <lineage>
        <taxon>Bacteria</taxon>
        <taxon>Pseudomonadati</taxon>
        <taxon>Pseudomonadota</taxon>
        <taxon>Gammaproteobacteria</taxon>
        <taxon>Alteromonadales</taxon>
        <taxon>Alteromonadaceae</taxon>
        <taxon>Alteromonas/Salinimonas group</taxon>
        <taxon>Alteromonas</taxon>
    </lineage>
</organism>
<dbReference type="InterPro" id="IPR036291">
    <property type="entry name" value="NAD(P)-bd_dom_sf"/>
</dbReference>
<protein>
    <submittedName>
        <fullName evidence="1">Uncharacterized protein</fullName>
    </submittedName>
</protein>
<name>A0AAC8XIP7_9ALTE</name>
<dbReference type="EMBL" id="CP013928">
    <property type="protein sequence ID" value="AMJ78047.1"/>
    <property type="molecule type" value="Genomic_DNA"/>
</dbReference>
<reference evidence="1 2" key="1">
    <citation type="submission" date="2015-12" db="EMBL/GenBank/DDBJ databases">
        <title>Intraspecies pangenome expansion in the marine bacterium Alteromonas.</title>
        <authorList>
            <person name="Lopez-Perez M."/>
            <person name="Rodriguez-Valera F."/>
        </authorList>
    </citation>
    <scope>NUCLEOTIDE SEQUENCE [LARGE SCALE GENOMIC DNA]</scope>
    <source>
        <strain evidence="1 2">UM8</strain>
    </source>
</reference>
<proteinExistence type="predicted"/>
<accession>A0AAC8XIP7</accession>
<dbReference type="Proteomes" id="UP000061468">
    <property type="component" value="Chromosome"/>
</dbReference>